<dbReference type="AlphaFoldDB" id="A0A0R1YMV1"/>
<evidence type="ECO:0000313" key="3">
    <source>
        <dbReference type="Proteomes" id="UP000051010"/>
    </source>
</evidence>
<dbReference type="Pfam" id="PF10662">
    <property type="entry name" value="PduV-EutP"/>
    <property type="match status" value="1"/>
</dbReference>
<dbReference type="SUPFAM" id="SSF52540">
    <property type="entry name" value="P-loop containing nucleoside triphosphate hydrolases"/>
    <property type="match status" value="1"/>
</dbReference>
<reference evidence="2 3" key="1">
    <citation type="journal article" date="2015" name="Genome Announc.">
        <title>Expanding the biotechnology potential of lactobacilli through comparative genomics of 213 strains and associated genera.</title>
        <authorList>
            <person name="Sun Z."/>
            <person name="Harris H.M."/>
            <person name="McCann A."/>
            <person name="Guo C."/>
            <person name="Argimon S."/>
            <person name="Zhang W."/>
            <person name="Yang X."/>
            <person name="Jeffery I.B."/>
            <person name="Cooney J.C."/>
            <person name="Kagawa T.F."/>
            <person name="Liu W."/>
            <person name="Song Y."/>
            <person name="Salvetti E."/>
            <person name="Wrobel A."/>
            <person name="Rasinkangas P."/>
            <person name="Parkhill J."/>
            <person name="Rea M.C."/>
            <person name="O'Sullivan O."/>
            <person name="Ritari J."/>
            <person name="Douillard F.P."/>
            <person name="Paul Ross R."/>
            <person name="Yang R."/>
            <person name="Briner A.E."/>
            <person name="Felis G.E."/>
            <person name="de Vos W.M."/>
            <person name="Barrangou R."/>
            <person name="Klaenhammer T.R."/>
            <person name="Caufield P.W."/>
            <person name="Cui Y."/>
            <person name="Zhang H."/>
            <person name="O'Toole P.W."/>
        </authorList>
    </citation>
    <scope>NUCLEOTIDE SEQUENCE [LARGE SCALE GENOMIC DNA]</scope>
    <source>
        <strain evidence="2 3">DSM 18390</strain>
    </source>
</reference>
<sequence length="142" mass="15892">MKKAMFIGAIGCGKTSFIQKLNELQMTYNKTQTIEFYNNVIDTPGEYVEHRAMYSNLMTTAIEADVIVLMQSATDPRIVLPTGFSTMFTKETIGVVTKTDIATDKQIKLVAERLRDAGAKRLFEISAKTGANVQQLIDYLKK</sequence>
<dbReference type="GO" id="GO:0006576">
    <property type="term" value="P:biogenic amine metabolic process"/>
    <property type="evidence" value="ECO:0007669"/>
    <property type="project" value="InterPro"/>
</dbReference>
<dbReference type="Proteomes" id="UP000051010">
    <property type="component" value="Unassembled WGS sequence"/>
</dbReference>
<evidence type="ECO:0000256" key="1">
    <source>
        <dbReference type="PIRNR" id="PIRNR036409"/>
    </source>
</evidence>
<organism evidence="2 3">
    <name type="scientific">Lentilactobacillus parafarraginis DSM 18390 = JCM 14109</name>
    <dbReference type="NCBI Taxonomy" id="1423786"/>
    <lineage>
        <taxon>Bacteria</taxon>
        <taxon>Bacillati</taxon>
        <taxon>Bacillota</taxon>
        <taxon>Bacilli</taxon>
        <taxon>Lactobacillales</taxon>
        <taxon>Lactobacillaceae</taxon>
        <taxon>Lentilactobacillus</taxon>
    </lineage>
</organism>
<protein>
    <submittedName>
        <fullName evidence="2">Ethanolamine utilization protein</fullName>
    </submittedName>
</protein>
<keyword evidence="1" id="KW-0547">Nucleotide-binding</keyword>
<dbReference type="GO" id="GO:0005524">
    <property type="term" value="F:ATP binding"/>
    <property type="evidence" value="ECO:0007669"/>
    <property type="project" value="UniProtKB-UniRule"/>
</dbReference>
<dbReference type="EMBL" id="AZFZ01000024">
    <property type="protein sequence ID" value="KRM43918.1"/>
    <property type="molecule type" value="Genomic_DNA"/>
</dbReference>
<dbReference type="RefSeq" id="WP_054734305.1">
    <property type="nucleotide sequence ID" value="NZ_AZFZ01000024.1"/>
</dbReference>
<dbReference type="PIRSF" id="PIRSF036409">
    <property type="entry name" value="EutP_PduV"/>
    <property type="match status" value="1"/>
</dbReference>
<dbReference type="Gene3D" id="3.40.50.300">
    <property type="entry name" value="P-loop containing nucleotide triphosphate hydrolases"/>
    <property type="match status" value="1"/>
</dbReference>
<dbReference type="PANTHER" id="PTHR40453:SF1">
    <property type="entry name" value="PROTEIN YOEF"/>
    <property type="match status" value="1"/>
</dbReference>
<comment type="similarity">
    <text evidence="1">Belongs to the EutP/PduV family.</text>
</comment>
<evidence type="ECO:0000313" key="2">
    <source>
        <dbReference type="EMBL" id="KRM43918.1"/>
    </source>
</evidence>
<accession>A0A0R1YMV1</accession>
<name>A0A0R1YMV1_9LACO</name>
<dbReference type="PRINTS" id="PR00449">
    <property type="entry name" value="RASTRNSFRMNG"/>
</dbReference>
<comment type="caution">
    <text evidence="2">The sequence shown here is derived from an EMBL/GenBank/DDBJ whole genome shotgun (WGS) entry which is preliminary data.</text>
</comment>
<dbReference type="PATRIC" id="fig|1423786.4.peg.1215"/>
<dbReference type="PANTHER" id="PTHR40453">
    <property type="entry name" value="PROTEIN YOEF"/>
    <property type="match status" value="1"/>
</dbReference>
<dbReference type="CDD" id="cd00882">
    <property type="entry name" value="Ras_like_GTPase"/>
    <property type="match status" value="1"/>
</dbReference>
<proteinExistence type="inferred from homology"/>
<dbReference type="InterPro" id="IPR012381">
    <property type="entry name" value="EutP_PduV"/>
</dbReference>
<gene>
    <name evidence="2" type="ORF">FD47_GL001131</name>
</gene>
<dbReference type="NCBIfam" id="TIGR02528">
    <property type="entry name" value="EutP"/>
    <property type="match status" value="1"/>
</dbReference>
<dbReference type="InterPro" id="IPR027417">
    <property type="entry name" value="P-loop_NTPase"/>
</dbReference>